<dbReference type="PANTHER" id="PTHR30068">
    <property type="entry name" value="URONATE ISOMERASE"/>
    <property type="match status" value="1"/>
</dbReference>
<evidence type="ECO:0000256" key="6">
    <source>
        <dbReference type="ARBA" id="ARBA00023235"/>
    </source>
</evidence>
<dbReference type="EC" id="5.3.1.12" evidence="4 7"/>
<dbReference type="GO" id="GO:0019698">
    <property type="term" value="P:D-galacturonate catabolic process"/>
    <property type="evidence" value="ECO:0007669"/>
    <property type="project" value="TreeGrafter"/>
</dbReference>
<evidence type="ECO:0000256" key="5">
    <source>
        <dbReference type="ARBA" id="ARBA00020555"/>
    </source>
</evidence>
<dbReference type="NCBIfam" id="NF002794">
    <property type="entry name" value="PRK02925.1"/>
    <property type="match status" value="1"/>
</dbReference>
<dbReference type="EMBL" id="FXTK01000043">
    <property type="protein sequence ID" value="SMO99397.1"/>
    <property type="molecule type" value="Genomic_DNA"/>
</dbReference>
<dbReference type="GO" id="GO:0008880">
    <property type="term" value="F:glucuronate isomerase activity"/>
    <property type="evidence" value="ECO:0007669"/>
    <property type="project" value="UniProtKB-UniRule"/>
</dbReference>
<evidence type="ECO:0000256" key="2">
    <source>
        <dbReference type="ARBA" id="ARBA00004892"/>
    </source>
</evidence>
<protein>
    <recommendedName>
        <fullName evidence="5 7">Uronate isomerase</fullName>
        <ecNumber evidence="4 7">5.3.1.12</ecNumber>
    </recommendedName>
    <alternativeName>
        <fullName evidence="7">Glucuronate isomerase</fullName>
    </alternativeName>
    <alternativeName>
        <fullName evidence="7">Uronic isomerase</fullName>
    </alternativeName>
</protein>
<evidence type="ECO:0000256" key="1">
    <source>
        <dbReference type="ARBA" id="ARBA00001165"/>
    </source>
</evidence>
<dbReference type="PANTHER" id="PTHR30068:SF4">
    <property type="entry name" value="URONATE ISOMERASE"/>
    <property type="match status" value="1"/>
</dbReference>
<proteinExistence type="inferred from homology"/>
<dbReference type="GO" id="GO:0042840">
    <property type="term" value="P:D-glucuronate catabolic process"/>
    <property type="evidence" value="ECO:0007669"/>
    <property type="project" value="TreeGrafter"/>
</dbReference>
<keyword evidence="9" id="KW-1185">Reference proteome</keyword>
<dbReference type="InterPro" id="IPR032466">
    <property type="entry name" value="Metal_Hydrolase"/>
</dbReference>
<evidence type="ECO:0000256" key="4">
    <source>
        <dbReference type="ARBA" id="ARBA00012546"/>
    </source>
</evidence>
<comment type="catalytic activity">
    <reaction evidence="1 7">
        <text>D-glucuronate = D-fructuronate</text>
        <dbReference type="Rhea" id="RHEA:13049"/>
        <dbReference type="ChEBI" id="CHEBI:58720"/>
        <dbReference type="ChEBI" id="CHEBI:59863"/>
        <dbReference type="EC" id="5.3.1.12"/>
    </reaction>
</comment>
<evidence type="ECO:0000313" key="9">
    <source>
        <dbReference type="Proteomes" id="UP000319014"/>
    </source>
</evidence>
<dbReference type="Pfam" id="PF02614">
    <property type="entry name" value="UxaC"/>
    <property type="match status" value="1"/>
</dbReference>
<dbReference type="UniPathway" id="UPA00246"/>
<dbReference type="RefSeq" id="WP_142665052.1">
    <property type="nucleotide sequence ID" value="NZ_FXTK01000043.1"/>
</dbReference>
<dbReference type="OrthoDB" id="9766564at2"/>
<organism evidence="8 9">
    <name type="scientific">Paracoccus laeviglucosivorans</name>
    <dbReference type="NCBI Taxonomy" id="1197861"/>
    <lineage>
        <taxon>Bacteria</taxon>
        <taxon>Pseudomonadati</taxon>
        <taxon>Pseudomonadota</taxon>
        <taxon>Alphaproteobacteria</taxon>
        <taxon>Rhodobacterales</taxon>
        <taxon>Paracoccaceae</taxon>
        <taxon>Paracoccus</taxon>
    </lineage>
</organism>
<evidence type="ECO:0000313" key="8">
    <source>
        <dbReference type="EMBL" id="SMO99397.1"/>
    </source>
</evidence>
<reference evidence="8 9" key="1">
    <citation type="submission" date="2017-05" db="EMBL/GenBank/DDBJ databases">
        <authorList>
            <person name="Varghese N."/>
            <person name="Submissions S."/>
        </authorList>
    </citation>
    <scope>NUCLEOTIDE SEQUENCE [LARGE SCALE GENOMIC DNA]</scope>
    <source>
        <strain evidence="8 9">DSM 100094</strain>
    </source>
</reference>
<comment type="similarity">
    <text evidence="3 7">Belongs to the metallo-dependent hydrolases superfamily. Uronate isomerase family.</text>
</comment>
<evidence type="ECO:0000256" key="3">
    <source>
        <dbReference type="ARBA" id="ARBA00008397"/>
    </source>
</evidence>
<dbReference type="Proteomes" id="UP000319014">
    <property type="component" value="Unassembled WGS sequence"/>
</dbReference>
<dbReference type="SUPFAM" id="SSF51556">
    <property type="entry name" value="Metallo-dependent hydrolases"/>
    <property type="match status" value="1"/>
</dbReference>
<dbReference type="Gene3D" id="1.10.2020.10">
    <property type="entry name" value="uronate isomerase, domain 2, chain A"/>
    <property type="match status" value="1"/>
</dbReference>
<comment type="pathway">
    <text evidence="2 7">Carbohydrate metabolism; pentose and glucuronate interconversion.</text>
</comment>
<accession>A0A521FT50</accession>
<dbReference type="Gene3D" id="3.20.20.140">
    <property type="entry name" value="Metal-dependent hydrolases"/>
    <property type="match status" value="1"/>
</dbReference>
<dbReference type="HAMAP" id="MF_00675">
    <property type="entry name" value="UxaC"/>
    <property type="match status" value="1"/>
</dbReference>
<gene>
    <name evidence="7" type="primary">uxaC</name>
    <name evidence="8" type="ORF">SAMN06265221_1434</name>
</gene>
<dbReference type="AlphaFoldDB" id="A0A521FT50"/>
<keyword evidence="6 7" id="KW-0413">Isomerase</keyword>
<comment type="catalytic activity">
    <reaction evidence="7">
        <text>aldehydo-D-galacturonate = keto-D-tagaturonate</text>
        <dbReference type="Rhea" id="RHEA:27702"/>
        <dbReference type="ChEBI" id="CHEBI:12952"/>
        <dbReference type="ChEBI" id="CHEBI:17886"/>
    </reaction>
</comment>
<sequence length="468" mass="52866">MPLLQEDRLFPTDPVTRAMARELYDLIRDLPIISPHGHTDPRWYAEDAAFPDPAQLIVTPDHYVFRMLASQGVALAELGVPRTDGGPVQTDGRKIWRLFAQHYHLFAGTPSRLWLDHSFQHVFGIERRLNGQSADWYYDHIADCLTRPEFRPRALYERFNIEVIATTEAATDDLRWHRMICDSDWDGRVVTAYRPDGVIDPEFTGFAENVAMLGEQTGCDTATWAGYLDAHRGRRAFFKQFGATSTDHGHATARTEDLPQTDAAALFHKALKGDCTPHEADTFRAHMLTEMARMSLDDGLVMQIHPGSRRNHSDQVMAIFGRDKGFDIPGRTDYVAALRPLLNAVGMRSDLTVVLFTLDETSYSRELAPLAGVYPALRLGPAWWFHDSAEGMRRFREMTTETAGFYNTVGFNDDTRAFCSIPARHDVARRVDCAYLATLVATGRLTEEEAPDLAHELTYGLAKKAYRL</sequence>
<dbReference type="InterPro" id="IPR003766">
    <property type="entry name" value="Uronate_isomerase"/>
</dbReference>
<name>A0A521FT50_9RHOB</name>
<evidence type="ECO:0000256" key="7">
    <source>
        <dbReference type="HAMAP-Rule" id="MF_00675"/>
    </source>
</evidence>